<evidence type="ECO:0000256" key="1">
    <source>
        <dbReference type="SAM" id="Phobius"/>
    </source>
</evidence>
<dbReference type="EMBL" id="CP035492">
    <property type="protein sequence ID" value="QAY66245.1"/>
    <property type="molecule type" value="Genomic_DNA"/>
</dbReference>
<proteinExistence type="predicted"/>
<reference evidence="2 3" key="1">
    <citation type="submission" date="2019-01" db="EMBL/GenBank/DDBJ databases">
        <title>Genome sequencing of strain FW100M-2.</title>
        <authorList>
            <person name="Heo J."/>
            <person name="Kim S.-J."/>
            <person name="Kim J.-S."/>
            <person name="Hong S.-B."/>
            <person name="Kwon S.-W."/>
        </authorList>
    </citation>
    <scope>NUCLEOTIDE SEQUENCE [LARGE SCALE GENOMIC DNA]</scope>
    <source>
        <strain evidence="2 3">FW100M-2</strain>
    </source>
</reference>
<keyword evidence="1" id="KW-0812">Transmembrane</keyword>
<keyword evidence="3" id="KW-1185">Reference proteome</keyword>
<dbReference type="KEGG" id="pprt:ET464_07355"/>
<keyword evidence="1" id="KW-1133">Transmembrane helix</keyword>
<feature type="transmembrane region" description="Helical" evidence="1">
    <location>
        <begin position="9"/>
        <end position="32"/>
    </location>
</feature>
<organism evidence="2 3">
    <name type="scientific">Paenibacillus protaetiae</name>
    <dbReference type="NCBI Taxonomy" id="2509456"/>
    <lineage>
        <taxon>Bacteria</taxon>
        <taxon>Bacillati</taxon>
        <taxon>Bacillota</taxon>
        <taxon>Bacilli</taxon>
        <taxon>Bacillales</taxon>
        <taxon>Paenibacillaceae</taxon>
        <taxon>Paenibacillus</taxon>
    </lineage>
</organism>
<evidence type="ECO:0000313" key="3">
    <source>
        <dbReference type="Proteomes" id="UP000293568"/>
    </source>
</evidence>
<keyword evidence="1" id="KW-0472">Membrane</keyword>
<name>A0A4P6EUS7_9BACL</name>
<feature type="transmembrane region" description="Helical" evidence="1">
    <location>
        <begin position="52"/>
        <end position="70"/>
    </location>
</feature>
<dbReference type="OrthoDB" id="1716040at2"/>
<evidence type="ECO:0000313" key="2">
    <source>
        <dbReference type="EMBL" id="QAY66245.1"/>
    </source>
</evidence>
<sequence>MIRIIDKLLLFIYSIIAGALAVVLVCLGLDWITESGVNETASSFYSTEPAQITITVVGIVLFLISLRFFIFSLHRSGPSSAPSIDQHTDFGDIRISLDTIENLALKAASRQRGVKDLRARIHAADAGLDIVLRVVVDGETAIPALTEEMQRSVKQYVEETAGIPVTNVSVFIANIIQSTVPKSRVE</sequence>
<protein>
    <submittedName>
        <fullName evidence="2">Alkaline shock response membrane anchor protein AmaP</fullName>
    </submittedName>
</protein>
<dbReference type="AlphaFoldDB" id="A0A4P6EUS7"/>
<gene>
    <name evidence="2" type="primary">amaP</name>
    <name evidence="2" type="ORF">ET464_07355</name>
</gene>
<dbReference type="NCBIfam" id="NF033218">
    <property type="entry name" value="anchor_AmaP"/>
    <property type="match status" value="1"/>
</dbReference>
<accession>A0A4P6EUS7</accession>
<dbReference type="Proteomes" id="UP000293568">
    <property type="component" value="Chromosome"/>
</dbReference>
<dbReference type="RefSeq" id="WP_129439630.1">
    <property type="nucleotide sequence ID" value="NZ_CP035492.1"/>
</dbReference>